<protein>
    <submittedName>
        <fullName evidence="9">Growth arrest-specific protein 1</fullName>
    </submittedName>
</protein>
<proteinExistence type="predicted"/>
<evidence type="ECO:0000256" key="1">
    <source>
        <dbReference type="ARBA" id="ARBA00004236"/>
    </source>
</evidence>
<name>A0ABM1AFW2_APLCA</name>
<evidence type="ECO:0000313" key="8">
    <source>
        <dbReference type="Proteomes" id="UP000694888"/>
    </source>
</evidence>
<dbReference type="PANTHER" id="PTHR16840">
    <property type="entry name" value="GROWTH ARREST-SPECIFIC PROTEIN 1"/>
    <property type="match status" value="1"/>
</dbReference>
<accession>A0ABM1AFW2</accession>
<dbReference type="InterPro" id="IPR016017">
    <property type="entry name" value="GDNF/GAS1"/>
</dbReference>
<dbReference type="PANTHER" id="PTHR16840:SF3">
    <property type="entry name" value="GROWTH ARREST-SPECIFIC PROTEIN 1"/>
    <property type="match status" value="1"/>
</dbReference>
<dbReference type="GeneID" id="101848642"/>
<dbReference type="Pfam" id="PF02351">
    <property type="entry name" value="GDNF"/>
    <property type="match status" value="1"/>
</dbReference>
<evidence type="ECO:0000256" key="2">
    <source>
        <dbReference type="ARBA" id="ARBA00022475"/>
    </source>
</evidence>
<dbReference type="RefSeq" id="XP_012946850.1">
    <property type="nucleotide sequence ID" value="XM_013091396.2"/>
</dbReference>
<evidence type="ECO:0000256" key="5">
    <source>
        <dbReference type="ARBA" id="ARBA00023180"/>
    </source>
</evidence>
<keyword evidence="8" id="KW-1185">Reference proteome</keyword>
<feature type="domain" description="GDNF/GAS1" evidence="7">
    <location>
        <begin position="143"/>
        <end position="217"/>
    </location>
</feature>
<dbReference type="InterPro" id="IPR039596">
    <property type="entry name" value="GAS1"/>
</dbReference>
<dbReference type="Proteomes" id="UP000694888">
    <property type="component" value="Unplaced"/>
</dbReference>
<sequence length="312" mass="36043">MSSLTARMSTSWRFPPIEQYMIVLVMSTSISLYADSTAVSDESCHVAQLNCHARSGCQRALNNFFIHCRSVIKGDFRDVCPTDCKNALVSLLSTEDEAGLAFINCDCHQAGLCSERKERVEVCKREVLASMHVLEDNAPPVSCNLARWICEADTSCQTALRYYYDYCSKLFKGVKCTSRCKNSLFILSRQPHASKLRSCLCDGTEDYDCPTLKVNTENMCFTPRARRRHRKSDIARKGGAKVPQEGRPNVSSKDKRRAGHVKRRTRRRKRRNRPHRPQGRRQRARRREPRKRKGRKRRKQRDLLRKSRDKKS</sequence>
<evidence type="ECO:0000256" key="3">
    <source>
        <dbReference type="ARBA" id="ARBA00022729"/>
    </source>
</evidence>
<keyword evidence="4" id="KW-0472">Membrane</keyword>
<comment type="subcellular location">
    <subcellularLocation>
        <location evidence="1">Cell membrane</location>
    </subcellularLocation>
</comment>
<feature type="compositionally biased region" description="Basic and acidic residues" evidence="6">
    <location>
        <begin position="301"/>
        <end position="312"/>
    </location>
</feature>
<feature type="region of interest" description="Disordered" evidence="6">
    <location>
        <begin position="225"/>
        <end position="312"/>
    </location>
</feature>
<gene>
    <name evidence="9" type="primary">LOC101848642</name>
</gene>
<keyword evidence="2" id="KW-1003">Cell membrane</keyword>
<evidence type="ECO:0000256" key="4">
    <source>
        <dbReference type="ARBA" id="ARBA00023136"/>
    </source>
</evidence>
<feature type="compositionally biased region" description="Basic residues" evidence="6">
    <location>
        <begin position="254"/>
        <end position="300"/>
    </location>
</feature>
<reference evidence="9" key="1">
    <citation type="submission" date="2025-08" db="UniProtKB">
        <authorList>
            <consortium name="RefSeq"/>
        </authorList>
    </citation>
    <scope>IDENTIFICATION</scope>
</reference>
<evidence type="ECO:0000313" key="9">
    <source>
        <dbReference type="RefSeq" id="XP_012946850.1"/>
    </source>
</evidence>
<keyword evidence="3" id="KW-0732">Signal</keyword>
<evidence type="ECO:0000256" key="6">
    <source>
        <dbReference type="SAM" id="MobiDB-lite"/>
    </source>
</evidence>
<keyword evidence="5" id="KW-0325">Glycoprotein</keyword>
<organism evidence="8 9">
    <name type="scientific">Aplysia californica</name>
    <name type="common">California sea hare</name>
    <dbReference type="NCBI Taxonomy" id="6500"/>
    <lineage>
        <taxon>Eukaryota</taxon>
        <taxon>Metazoa</taxon>
        <taxon>Spiralia</taxon>
        <taxon>Lophotrochozoa</taxon>
        <taxon>Mollusca</taxon>
        <taxon>Gastropoda</taxon>
        <taxon>Heterobranchia</taxon>
        <taxon>Euthyneura</taxon>
        <taxon>Tectipleura</taxon>
        <taxon>Aplysiida</taxon>
        <taxon>Aplysioidea</taxon>
        <taxon>Aplysiidae</taxon>
        <taxon>Aplysia</taxon>
    </lineage>
</organism>
<evidence type="ECO:0000259" key="7">
    <source>
        <dbReference type="Pfam" id="PF02351"/>
    </source>
</evidence>